<gene>
    <name evidence="1" type="ORF">D6C78_10298</name>
</gene>
<sequence>MAHTILAKAVELPAADHRKLQRLLQALTLLSDQAIGVIPSERKSGSIIAWKRFLPRTALEHAWGVNEVDRLRTMKMFVEAIIASDLDHPVHKHFKLSDYQQKKMELTS</sequence>
<comment type="caution">
    <text evidence="1">The sequence shown here is derived from an EMBL/GenBank/DDBJ whole genome shotgun (WGS) entry which is preliminary data.</text>
</comment>
<dbReference type="Proteomes" id="UP000308724">
    <property type="component" value="Unassembled WGS sequence"/>
</dbReference>
<proteinExistence type="predicted"/>
<evidence type="ECO:0000313" key="1">
    <source>
        <dbReference type="EMBL" id="TIA29299.1"/>
    </source>
</evidence>
<reference evidence="1 2" key="1">
    <citation type="submission" date="2018-10" db="EMBL/GenBank/DDBJ databases">
        <title>Fifty Aureobasidium pullulans genomes reveal a recombining polyextremotolerant generalist.</title>
        <authorList>
            <person name="Gostincar C."/>
            <person name="Turk M."/>
            <person name="Zajc J."/>
            <person name="Gunde-Cimerman N."/>
        </authorList>
    </citation>
    <scope>NUCLEOTIDE SEQUENCE [LARGE SCALE GENOMIC DNA]</scope>
    <source>
        <strain evidence="1 2">EXF-1645</strain>
    </source>
</reference>
<evidence type="ECO:0000313" key="2">
    <source>
        <dbReference type="Proteomes" id="UP000308724"/>
    </source>
</evidence>
<dbReference type="AlphaFoldDB" id="A0A4T0B5L8"/>
<name>A0A4T0B5L8_AURPU</name>
<organism evidence="1 2">
    <name type="scientific">Aureobasidium pullulans</name>
    <name type="common">Black yeast</name>
    <name type="synonym">Pullularia pullulans</name>
    <dbReference type="NCBI Taxonomy" id="5580"/>
    <lineage>
        <taxon>Eukaryota</taxon>
        <taxon>Fungi</taxon>
        <taxon>Dikarya</taxon>
        <taxon>Ascomycota</taxon>
        <taxon>Pezizomycotina</taxon>
        <taxon>Dothideomycetes</taxon>
        <taxon>Dothideomycetidae</taxon>
        <taxon>Dothideales</taxon>
        <taxon>Saccotheciaceae</taxon>
        <taxon>Aureobasidium</taxon>
    </lineage>
</organism>
<protein>
    <submittedName>
        <fullName evidence="1">Uncharacterized protein</fullName>
    </submittedName>
</protein>
<accession>A0A4T0B5L8</accession>
<dbReference type="EMBL" id="QZBZ01000459">
    <property type="protein sequence ID" value="TIA29299.1"/>
    <property type="molecule type" value="Genomic_DNA"/>
</dbReference>